<accession>A0A9D2JZK7</accession>
<protein>
    <recommendedName>
        <fullName evidence="7">tRNA (guanine-N(7)-)-methyltransferase</fullName>
        <ecNumber evidence="7">2.1.1.33</ecNumber>
    </recommendedName>
    <alternativeName>
        <fullName evidence="7">tRNA (guanine(46)-N(7))-methyltransferase</fullName>
    </alternativeName>
    <alternativeName>
        <fullName evidence="7">tRNA(m7G46)-methyltransferase</fullName>
    </alternativeName>
</protein>
<dbReference type="PANTHER" id="PTHR23417:SF14">
    <property type="entry name" value="PENTACOTRIPEPTIDE-REPEAT REGION OF PRORP DOMAIN-CONTAINING PROTEIN"/>
    <property type="match status" value="1"/>
</dbReference>
<evidence type="ECO:0000256" key="7">
    <source>
        <dbReference type="HAMAP-Rule" id="MF_01057"/>
    </source>
</evidence>
<dbReference type="PANTHER" id="PTHR23417">
    <property type="entry name" value="3-DEOXY-D-MANNO-OCTULOSONIC-ACID TRANSFERASE/TRNA GUANINE-N 7 - -METHYLTRANSFERASE"/>
    <property type="match status" value="1"/>
</dbReference>
<dbReference type="EC" id="2.1.1.33" evidence="7"/>
<evidence type="ECO:0000313" key="9">
    <source>
        <dbReference type="Proteomes" id="UP000824102"/>
    </source>
</evidence>
<gene>
    <name evidence="7 8" type="primary">trmB</name>
    <name evidence="8" type="ORF">H9964_02015</name>
</gene>
<proteinExistence type="inferred from homology"/>
<organism evidence="8 9">
    <name type="scientific">Candidatus Gallimonas intestinavium</name>
    <dbReference type="NCBI Taxonomy" id="2838603"/>
    <lineage>
        <taxon>Bacteria</taxon>
        <taxon>Bacillati</taxon>
        <taxon>Bacillota</taxon>
        <taxon>Clostridia</taxon>
        <taxon>Candidatus Gallimonas</taxon>
    </lineage>
</organism>
<feature type="binding site" evidence="7">
    <location>
        <position position="166"/>
    </location>
    <ligand>
        <name>substrate</name>
    </ligand>
</feature>
<dbReference type="InterPro" id="IPR029063">
    <property type="entry name" value="SAM-dependent_MTases_sf"/>
</dbReference>
<dbReference type="GO" id="GO:0043527">
    <property type="term" value="C:tRNA methyltransferase complex"/>
    <property type="evidence" value="ECO:0007669"/>
    <property type="project" value="TreeGrafter"/>
</dbReference>
<feature type="binding site" evidence="7">
    <location>
        <begin position="204"/>
        <end position="207"/>
    </location>
    <ligand>
        <name>substrate</name>
    </ligand>
</feature>
<keyword evidence="4 7" id="KW-0808">Transferase</keyword>
<feature type="binding site" evidence="7">
    <location>
        <position position="81"/>
    </location>
    <ligand>
        <name>S-adenosyl-L-methionine</name>
        <dbReference type="ChEBI" id="CHEBI:59789"/>
    </ligand>
</feature>
<reference evidence="8" key="1">
    <citation type="journal article" date="2021" name="PeerJ">
        <title>Extensive microbial diversity within the chicken gut microbiome revealed by metagenomics and culture.</title>
        <authorList>
            <person name="Gilroy R."/>
            <person name="Ravi A."/>
            <person name="Getino M."/>
            <person name="Pursley I."/>
            <person name="Horton D.L."/>
            <person name="Alikhan N.F."/>
            <person name="Baker D."/>
            <person name="Gharbi K."/>
            <person name="Hall N."/>
            <person name="Watson M."/>
            <person name="Adriaenssens E.M."/>
            <person name="Foster-Nyarko E."/>
            <person name="Jarju S."/>
            <person name="Secka A."/>
            <person name="Antonio M."/>
            <person name="Oren A."/>
            <person name="Chaudhuri R.R."/>
            <person name="La Ragione R."/>
            <person name="Hildebrand F."/>
            <person name="Pallen M.J."/>
        </authorList>
    </citation>
    <scope>NUCLEOTIDE SEQUENCE</scope>
    <source>
        <strain evidence="8">ChiW7-2402</strain>
    </source>
</reference>
<evidence type="ECO:0000256" key="4">
    <source>
        <dbReference type="ARBA" id="ARBA00022679"/>
    </source>
</evidence>
<keyword evidence="3 7" id="KW-0489">Methyltransferase</keyword>
<comment type="catalytic activity">
    <reaction evidence="1 7">
        <text>guanosine(46) in tRNA + S-adenosyl-L-methionine = N(7)-methylguanosine(46) in tRNA + S-adenosyl-L-homocysteine</text>
        <dbReference type="Rhea" id="RHEA:42708"/>
        <dbReference type="Rhea" id="RHEA-COMP:10188"/>
        <dbReference type="Rhea" id="RHEA-COMP:10189"/>
        <dbReference type="ChEBI" id="CHEBI:57856"/>
        <dbReference type="ChEBI" id="CHEBI:59789"/>
        <dbReference type="ChEBI" id="CHEBI:74269"/>
        <dbReference type="ChEBI" id="CHEBI:74480"/>
        <dbReference type="EC" id="2.1.1.33"/>
    </reaction>
</comment>
<dbReference type="SUPFAM" id="SSF53335">
    <property type="entry name" value="S-adenosyl-L-methionine-dependent methyltransferases"/>
    <property type="match status" value="1"/>
</dbReference>
<comment type="caution">
    <text evidence="7">Lacks conserved residue(s) required for the propagation of feature annotation.</text>
</comment>
<dbReference type="Pfam" id="PF02390">
    <property type="entry name" value="Methyltransf_4"/>
    <property type="match status" value="1"/>
</dbReference>
<evidence type="ECO:0000256" key="3">
    <source>
        <dbReference type="ARBA" id="ARBA00022603"/>
    </source>
</evidence>
<name>A0A9D2JZK7_9FIRM</name>
<dbReference type="HAMAP" id="MF_01057">
    <property type="entry name" value="tRNA_methyltr_TrmB"/>
    <property type="match status" value="1"/>
</dbReference>
<dbReference type="NCBIfam" id="TIGR00091">
    <property type="entry name" value="tRNA (guanosine(46)-N7)-methyltransferase TrmB"/>
    <property type="match status" value="1"/>
</dbReference>
<comment type="pathway">
    <text evidence="7">tRNA modification; N(7)-methylguanine-tRNA biosynthesis.</text>
</comment>
<dbReference type="EMBL" id="DXBB01000038">
    <property type="protein sequence ID" value="HIZ72338.1"/>
    <property type="molecule type" value="Genomic_DNA"/>
</dbReference>
<evidence type="ECO:0000256" key="2">
    <source>
        <dbReference type="ARBA" id="ARBA00003015"/>
    </source>
</evidence>
<dbReference type="Gene3D" id="3.40.50.150">
    <property type="entry name" value="Vaccinia Virus protein VP39"/>
    <property type="match status" value="1"/>
</dbReference>
<comment type="similarity">
    <text evidence="7">Belongs to the class I-like SAM-binding methyltransferase superfamily. TrmB family.</text>
</comment>
<reference evidence="8" key="2">
    <citation type="submission" date="2021-04" db="EMBL/GenBank/DDBJ databases">
        <authorList>
            <person name="Gilroy R."/>
        </authorList>
    </citation>
    <scope>NUCLEOTIDE SEQUENCE</scope>
    <source>
        <strain evidence="8">ChiW7-2402</strain>
    </source>
</reference>
<dbReference type="GO" id="GO:0008176">
    <property type="term" value="F:tRNA (guanine(46)-N7)-methyltransferase activity"/>
    <property type="evidence" value="ECO:0007669"/>
    <property type="project" value="UniProtKB-UniRule"/>
</dbReference>
<dbReference type="InterPro" id="IPR055361">
    <property type="entry name" value="tRNA_methyltr_TrmB_bact"/>
</dbReference>
<dbReference type="Proteomes" id="UP000824102">
    <property type="component" value="Unassembled WGS sequence"/>
</dbReference>
<dbReference type="AlphaFoldDB" id="A0A9D2JZK7"/>
<comment type="function">
    <text evidence="2 7">Catalyzes the formation of N(7)-methylguanine at position 46 (m7G46) in tRNA.</text>
</comment>
<evidence type="ECO:0000256" key="6">
    <source>
        <dbReference type="ARBA" id="ARBA00022694"/>
    </source>
</evidence>
<keyword evidence="5 7" id="KW-0949">S-adenosyl-L-methionine</keyword>
<feature type="binding site" evidence="7">
    <location>
        <position position="56"/>
    </location>
    <ligand>
        <name>S-adenosyl-L-methionine</name>
        <dbReference type="ChEBI" id="CHEBI:59789"/>
    </ligand>
</feature>
<keyword evidence="6 7" id="KW-0819">tRNA processing</keyword>
<evidence type="ECO:0000313" key="8">
    <source>
        <dbReference type="EMBL" id="HIZ72338.1"/>
    </source>
</evidence>
<dbReference type="NCBIfam" id="NF001080">
    <property type="entry name" value="PRK00121.2-2"/>
    <property type="match status" value="1"/>
</dbReference>
<comment type="caution">
    <text evidence="8">The sequence shown here is derived from an EMBL/GenBank/DDBJ whole genome shotgun (WGS) entry which is preliminary data.</text>
</comment>
<evidence type="ECO:0000256" key="5">
    <source>
        <dbReference type="ARBA" id="ARBA00022691"/>
    </source>
</evidence>
<dbReference type="PROSITE" id="PS51625">
    <property type="entry name" value="SAM_MT_TRMB"/>
    <property type="match status" value="1"/>
</dbReference>
<evidence type="ECO:0000256" key="1">
    <source>
        <dbReference type="ARBA" id="ARBA00000142"/>
    </source>
</evidence>
<sequence length="231" mass="26299">MRMRRKRNLEPRLEACSDILAARGVPMKDLKKAAEEYRALFDYQTLFGNANPVRLEIGCGNGGFVAEAAKREPEVNFLAVEIISNVIVTAMERIKKENIQNVRFLNIPAEVLPCFVPEKSIETVYLNFSTPLPGSTHARQRLTSPRFLAIYEKLLSPEGTLIQKTDSEDFFDYSIEQLLTHGFAVEDVTRDLHNSDAAKDNIVTEYERQFVGQGKPIFRLIARLNHKEENI</sequence>
<dbReference type="CDD" id="cd02440">
    <property type="entry name" value="AdoMet_MTases"/>
    <property type="match status" value="1"/>
</dbReference>
<dbReference type="InterPro" id="IPR003358">
    <property type="entry name" value="tRNA_(Gua-N-7)_MeTrfase_Trmb"/>
</dbReference>